<evidence type="ECO:0000313" key="1">
    <source>
        <dbReference type="EMBL" id="KZD12353.1"/>
    </source>
</evidence>
<dbReference type="AlphaFoldDB" id="A0A154WFP7"/>
<comment type="caution">
    <text evidence="1">The sequence shown here is derived from an EMBL/GenBank/DDBJ whole genome shotgun (WGS) entry which is preliminary data.</text>
</comment>
<sequence length="242" mass="26623">MSGANARANAYRGELKGIIARHRRHSAAWAPHLAESKGIVRDAITQCRGRDRAVVLGSGPLLDVPLDDLLAAFKEVVLVDIVHPVPVRLRGLLSRQLHVLAADLTGIGAQPLSTERRYDPPALPQADLVVSLNLMSQLPIVPLNLMERQGVSEADQDKFAKRLVMAHYKWLRAQAGQICLITDVERIAYNLDGEAVMRFDPLYGLKLPDGGTEWEWRMAPVGEIAKDGSLHHRVRGYADLAG</sequence>
<organism evidence="1 2">
    <name type="scientific">Oceanibaculum pacificum</name>
    <dbReference type="NCBI Taxonomy" id="580166"/>
    <lineage>
        <taxon>Bacteria</taxon>
        <taxon>Pseudomonadati</taxon>
        <taxon>Pseudomonadota</taxon>
        <taxon>Alphaproteobacteria</taxon>
        <taxon>Rhodospirillales</taxon>
        <taxon>Oceanibaculaceae</taxon>
        <taxon>Oceanibaculum</taxon>
    </lineage>
</organism>
<evidence type="ECO:0000313" key="2">
    <source>
        <dbReference type="Proteomes" id="UP000076400"/>
    </source>
</evidence>
<protein>
    <submittedName>
        <fullName evidence="1">Uncharacterized protein</fullName>
    </submittedName>
</protein>
<keyword evidence="2" id="KW-1185">Reference proteome</keyword>
<reference evidence="1 2" key="1">
    <citation type="submission" date="2015-12" db="EMBL/GenBank/DDBJ databases">
        <title>Genome sequence of Oceanibaculum pacificum MCCC 1A02656.</title>
        <authorList>
            <person name="Lu L."/>
            <person name="Lai Q."/>
            <person name="Shao Z."/>
            <person name="Qian P."/>
        </authorList>
    </citation>
    <scope>NUCLEOTIDE SEQUENCE [LARGE SCALE GENOMIC DNA]</scope>
    <source>
        <strain evidence="1 2">MCCC 1A02656</strain>
    </source>
</reference>
<accession>A0A154WFP7</accession>
<name>A0A154WFP7_9PROT</name>
<dbReference type="STRING" id="580166.AUP43_16720"/>
<gene>
    <name evidence="1" type="ORF">AUP43_16720</name>
</gene>
<proteinExistence type="predicted"/>
<dbReference type="EMBL" id="LPXN01000033">
    <property type="protein sequence ID" value="KZD12353.1"/>
    <property type="molecule type" value="Genomic_DNA"/>
</dbReference>
<dbReference type="Proteomes" id="UP000076400">
    <property type="component" value="Unassembled WGS sequence"/>
</dbReference>